<dbReference type="Proteomes" id="UP000554482">
    <property type="component" value="Unassembled WGS sequence"/>
</dbReference>
<organism evidence="2 3">
    <name type="scientific">Thalictrum thalictroides</name>
    <name type="common">Rue-anemone</name>
    <name type="synonym">Anemone thalictroides</name>
    <dbReference type="NCBI Taxonomy" id="46969"/>
    <lineage>
        <taxon>Eukaryota</taxon>
        <taxon>Viridiplantae</taxon>
        <taxon>Streptophyta</taxon>
        <taxon>Embryophyta</taxon>
        <taxon>Tracheophyta</taxon>
        <taxon>Spermatophyta</taxon>
        <taxon>Magnoliopsida</taxon>
        <taxon>Ranunculales</taxon>
        <taxon>Ranunculaceae</taxon>
        <taxon>Thalictroideae</taxon>
        <taxon>Thalictrum</taxon>
    </lineage>
</organism>
<reference evidence="2 3" key="1">
    <citation type="submission" date="2020-06" db="EMBL/GenBank/DDBJ databases">
        <title>Transcriptomic and genomic resources for Thalictrum thalictroides and T. hernandezii: Facilitating candidate gene discovery in an emerging model plant lineage.</title>
        <authorList>
            <person name="Arias T."/>
            <person name="Riano-Pachon D.M."/>
            <person name="Di Stilio V.S."/>
        </authorList>
    </citation>
    <scope>NUCLEOTIDE SEQUENCE [LARGE SCALE GENOMIC DNA]</scope>
    <source>
        <strain evidence="3">cv. WT478/WT964</strain>
        <tissue evidence="2">Leaves</tissue>
    </source>
</reference>
<name>A0A7J6V9T2_THATH</name>
<gene>
    <name evidence="2" type="ORF">FRX31_028896</name>
</gene>
<evidence type="ECO:0000313" key="3">
    <source>
        <dbReference type="Proteomes" id="UP000554482"/>
    </source>
</evidence>
<accession>A0A7J6V9T2</accession>
<keyword evidence="3" id="KW-1185">Reference proteome</keyword>
<dbReference type="AlphaFoldDB" id="A0A7J6V9T2"/>
<evidence type="ECO:0000256" key="1">
    <source>
        <dbReference type="SAM" id="MobiDB-lite"/>
    </source>
</evidence>
<feature type="region of interest" description="Disordered" evidence="1">
    <location>
        <begin position="67"/>
        <end position="121"/>
    </location>
</feature>
<sequence length="150" mass="16342">MKVSGPKANATPMSKGNGIVSLVVKNTSVLTMTHFTKSQRRELLKADMEGNSKLKAVVFLKTKVESSKEKRKGPLMPEKSECTLSSRRKRRLLEGESASKGSESFGQRAPKASLFGSQDKSGEVKELPLNSTTEMVIDSITFIAILAILL</sequence>
<protein>
    <submittedName>
        <fullName evidence="2">Uncharacterized protein</fullName>
    </submittedName>
</protein>
<dbReference type="EMBL" id="JABWDY010036040">
    <property type="protein sequence ID" value="KAF5181517.1"/>
    <property type="molecule type" value="Genomic_DNA"/>
</dbReference>
<evidence type="ECO:0000313" key="2">
    <source>
        <dbReference type="EMBL" id="KAF5181517.1"/>
    </source>
</evidence>
<comment type="caution">
    <text evidence="2">The sequence shown here is derived from an EMBL/GenBank/DDBJ whole genome shotgun (WGS) entry which is preliminary data.</text>
</comment>
<proteinExistence type="predicted"/>